<organism evidence="2 3">
    <name type="scientific">Niallia nealsonii</name>
    <dbReference type="NCBI Taxonomy" id="115979"/>
    <lineage>
        <taxon>Bacteria</taxon>
        <taxon>Bacillati</taxon>
        <taxon>Bacillota</taxon>
        <taxon>Bacilli</taxon>
        <taxon>Bacillales</taxon>
        <taxon>Bacillaceae</taxon>
        <taxon>Niallia</taxon>
    </lineage>
</organism>
<proteinExistence type="predicted"/>
<reference evidence="2 3" key="1">
    <citation type="journal article" date="2003" name="Int. J. Syst. Evol. Microbiol.">
        <title>Bacillus nealsonii sp. nov., isolated from a spacecraft-assembly facility, whose spores are gamma-radiation resistant.</title>
        <authorList>
            <person name="Venkateswaran K."/>
            <person name="Kempf M."/>
            <person name="Chen F."/>
            <person name="Satomi M."/>
            <person name="Nicholson W."/>
            <person name="Kern R."/>
        </authorList>
    </citation>
    <scope>NUCLEOTIDE SEQUENCE [LARGE SCALE GENOMIC DNA]</scope>
    <source>
        <strain evidence="2 3">FO-92</strain>
    </source>
</reference>
<keyword evidence="1" id="KW-0472">Membrane</keyword>
<evidence type="ECO:0000313" key="3">
    <source>
        <dbReference type="Proteomes" id="UP000233375"/>
    </source>
</evidence>
<feature type="transmembrane region" description="Helical" evidence="1">
    <location>
        <begin position="6"/>
        <end position="22"/>
    </location>
</feature>
<protein>
    <submittedName>
        <fullName evidence="2">SigE-dependent sporulation protein</fullName>
    </submittedName>
</protein>
<keyword evidence="3" id="KW-1185">Reference proteome</keyword>
<evidence type="ECO:0000313" key="2">
    <source>
        <dbReference type="EMBL" id="PKG25444.1"/>
    </source>
</evidence>
<evidence type="ECO:0000256" key="1">
    <source>
        <dbReference type="SAM" id="Phobius"/>
    </source>
</evidence>
<sequence>MDIPMWILFVFGGIVISAFMAVKTGREDRKMENEIIEREGEVYMQRLEKEKEQRKDKPEGRSIG</sequence>
<dbReference type="RefSeq" id="WP_101175168.1">
    <property type="nucleotide sequence ID" value="NZ_PISE01000003.1"/>
</dbReference>
<name>A0A2N0Z7H9_9BACI</name>
<comment type="caution">
    <text evidence="2">The sequence shown here is derived from an EMBL/GenBank/DDBJ whole genome shotgun (WGS) entry which is preliminary data.</text>
</comment>
<dbReference type="Proteomes" id="UP000233375">
    <property type="component" value="Unassembled WGS sequence"/>
</dbReference>
<keyword evidence="1" id="KW-0812">Transmembrane</keyword>
<dbReference type="AlphaFoldDB" id="A0A2N0Z7H9"/>
<dbReference type="OrthoDB" id="2454520at2"/>
<gene>
    <name evidence="2" type="ORF">CWS01_00955</name>
</gene>
<dbReference type="Pfam" id="PF14147">
    <property type="entry name" value="Spore_YhaL"/>
    <property type="match status" value="1"/>
</dbReference>
<keyword evidence="1" id="KW-1133">Transmembrane helix</keyword>
<accession>A0A2N0Z7H9</accession>
<dbReference type="EMBL" id="PISE01000003">
    <property type="protein sequence ID" value="PKG25444.1"/>
    <property type="molecule type" value="Genomic_DNA"/>
</dbReference>
<dbReference type="InterPro" id="IPR025428">
    <property type="entry name" value="Spore_YhaL"/>
</dbReference>